<evidence type="ECO:0000256" key="2">
    <source>
        <dbReference type="ARBA" id="ARBA00005684"/>
    </source>
</evidence>
<dbReference type="Proteomes" id="UP000245410">
    <property type="component" value="Unassembled WGS sequence"/>
</dbReference>
<dbReference type="EC" id="2.4.1.25" evidence="3 10"/>
<evidence type="ECO:0000313" key="13">
    <source>
        <dbReference type="Proteomes" id="UP000245410"/>
    </source>
</evidence>
<protein>
    <recommendedName>
        <fullName evidence="4 10">4-alpha-glucanotransferase</fullName>
        <ecNumber evidence="3 10">2.4.1.25</ecNumber>
    </recommendedName>
    <alternativeName>
        <fullName evidence="8 10">Amylomaltase</fullName>
    </alternativeName>
    <alternativeName>
        <fullName evidence="9 10">Disproportionating enzyme</fullName>
    </alternativeName>
</protein>
<evidence type="ECO:0000256" key="8">
    <source>
        <dbReference type="ARBA" id="ARBA00031423"/>
    </source>
</evidence>
<keyword evidence="13" id="KW-1185">Reference proteome</keyword>
<evidence type="ECO:0000256" key="3">
    <source>
        <dbReference type="ARBA" id="ARBA00012560"/>
    </source>
</evidence>
<keyword evidence="7 10" id="KW-0119">Carbohydrate metabolism</keyword>
<name>A0A317D2B4_9ACTN</name>
<accession>A0A317D2B4</accession>
<sequence>MNRRLAALANAHGVSTWYEDWRHRRVEVAPETVIGVLGLLGVDATSPTAVADALTAARAVDRAALPPTVVLTHGTSRALPGPGVVTLEDGGRRAVDGELPGDLPLGWHRLACADREATLVVVPRRLPVPPRTWGWMLQLYALTSERSWGMGDLGDLAEFTGWAGDTGAGLVLLNPLHAVGPAHPVAASPYSPASRRFVNPLYLRVSDIAAYRAADPATRAVVDALRPDRGDLIDYDEVWTAKRHALELLHPYADPVDLDADPALTTFATWCALAERHGNDWRAWPAELHHPDAPAVAEQRRQLAGRVAFHAWLQRLCDEQLDAVTAAARAAGMPVGVVHDLAVGIDPGGADGWQLADVLAQGVRVGAPPDDFNQLGQDWGLAAWRPDRLAETGYAAYRDMLRRTLRHAGGLRVDHVAGLWRLWWVPPGAGAAEGTYVRYDAEAMLGILALEAHRATAVVVGEDLGTVQPAVTRGLRGRNMLGSTVLWFARDDDGGFIPPARWPRNALATISTHDLPTAPGFLTGEHVRVRDELKLLGTDVAVERARAVADRERLLAMLRDEALLPEADGPNDAAGAEDGADSRGSATRGSGATGGEPARPEDGEVVVAMHAALAASPTRLLGVSLYDVLGEVRQPNMPGTVDEYPNWRLPLPATVAQIREDPRVARIVHLLSEARPRTADAPSNRPADD</sequence>
<dbReference type="AlphaFoldDB" id="A0A317D2B4"/>
<proteinExistence type="inferred from homology"/>
<dbReference type="PANTHER" id="PTHR32438:SF5">
    <property type="entry name" value="4-ALPHA-GLUCANOTRANSFERASE DPE1, CHLOROPLASTIC_AMYLOPLASTIC"/>
    <property type="match status" value="1"/>
</dbReference>
<evidence type="ECO:0000256" key="10">
    <source>
        <dbReference type="RuleBase" id="RU361207"/>
    </source>
</evidence>
<comment type="similarity">
    <text evidence="2 10">Belongs to the disproportionating enzyme family.</text>
</comment>
<evidence type="ECO:0000256" key="1">
    <source>
        <dbReference type="ARBA" id="ARBA00000439"/>
    </source>
</evidence>
<dbReference type="NCBIfam" id="TIGR00217">
    <property type="entry name" value="malQ"/>
    <property type="match status" value="1"/>
</dbReference>
<dbReference type="SUPFAM" id="SSF51445">
    <property type="entry name" value="(Trans)glycosidases"/>
    <property type="match status" value="1"/>
</dbReference>
<dbReference type="GO" id="GO:0005975">
    <property type="term" value="P:carbohydrate metabolic process"/>
    <property type="evidence" value="ECO:0007669"/>
    <property type="project" value="InterPro"/>
</dbReference>
<comment type="catalytic activity">
    <reaction evidence="1 10">
        <text>Transfers a segment of a (1-&gt;4)-alpha-D-glucan to a new position in an acceptor, which may be glucose or a (1-&gt;4)-alpha-D-glucan.</text>
        <dbReference type="EC" id="2.4.1.25"/>
    </reaction>
</comment>
<dbReference type="Pfam" id="PF02446">
    <property type="entry name" value="Glyco_hydro_77"/>
    <property type="match status" value="1"/>
</dbReference>
<gene>
    <name evidence="12" type="primary">malQ</name>
    <name evidence="12" type="ORF">DKT68_21525</name>
</gene>
<dbReference type="GO" id="GO:0004134">
    <property type="term" value="F:4-alpha-glucanotransferase activity"/>
    <property type="evidence" value="ECO:0007669"/>
    <property type="project" value="UniProtKB-EC"/>
</dbReference>
<evidence type="ECO:0000256" key="9">
    <source>
        <dbReference type="ARBA" id="ARBA00031501"/>
    </source>
</evidence>
<dbReference type="RefSeq" id="WP_109819211.1">
    <property type="nucleotide sequence ID" value="NZ_QGKR01000241.1"/>
</dbReference>
<organism evidence="12 13">
    <name type="scientific">Micromonospora acroterricola</name>
    <dbReference type="NCBI Taxonomy" id="2202421"/>
    <lineage>
        <taxon>Bacteria</taxon>
        <taxon>Bacillati</taxon>
        <taxon>Actinomycetota</taxon>
        <taxon>Actinomycetes</taxon>
        <taxon>Micromonosporales</taxon>
        <taxon>Micromonosporaceae</taxon>
        <taxon>Micromonospora</taxon>
    </lineage>
</organism>
<dbReference type="EMBL" id="QGKR01000241">
    <property type="protein sequence ID" value="PWR06733.1"/>
    <property type="molecule type" value="Genomic_DNA"/>
</dbReference>
<dbReference type="PANTHER" id="PTHR32438">
    <property type="entry name" value="4-ALPHA-GLUCANOTRANSFERASE DPE1, CHLOROPLASTIC/AMYLOPLASTIC"/>
    <property type="match status" value="1"/>
</dbReference>
<comment type="caution">
    <text evidence="12">The sequence shown here is derived from an EMBL/GenBank/DDBJ whole genome shotgun (WGS) entry which is preliminary data.</text>
</comment>
<keyword evidence="6 10" id="KW-0808">Transferase</keyword>
<evidence type="ECO:0000313" key="12">
    <source>
        <dbReference type="EMBL" id="PWR06733.1"/>
    </source>
</evidence>
<dbReference type="OrthoDB" id="9811841at2"/>
<reference evidence="12 13" key="1">
    <citation type="submission" date="2018-05" db="EMBL/GenBank/DDBJ databases">
        <title>Micromonospora atacamensis sp. nov., a novel actinobacteria isolated from high altitude Atacama Desert soil.</title>
        <authorList>
            <person name="Carro L."/>
            <person name="Golinska P."/>
            <person name="Klenk H.-P."/>
            <person name="Goodfellow M."/>
        </authorList>
    </citation>
    <scope>NUCLEOTIDE SEQUENCE [LARGE SCALE GENOMIC DNA]</scope>
    <source>
        <strain evidence="12 13">5R2A7</strain>
    </source>
</reference>
<evidence type="ECO:0000256" key="5">
    <source>
        <dbReference type="ARBA" id="ARBA00022676"/>
    </source>
</evidence>
<dbReference type="Gene3D" id="3.20.20.80">
    <property type="entry name" value="Glycosidases"/>
    <property type="match status" value="1"/>
</dbReference>
<dbReference type="InterPro" id="IPR017853">
    <property type="entry name" value="GH"/>
</dbReference>
<evidence type="ECO:0000256" key="6">
    <source>
        <dbReference type="ARBA" id="ARBA00022679"/>
    </source>
</evidence>
<keyword evidence="5 10" id="KW-0328">Glycosyltransferase</keyword>
<evidence type="ECO:0000256" key="4">
    <source>
        <dbReference type="ARBA" id="ARBA00020295"/>
    </source>
</evidence>
<feature type="region of interest" description="Disordered" evidence="11">
    <location>
        <begin position="565"/>
        <end position="600"/>
    </location>
</feature>
<dbReference type="InterPro" id="IPR003385">
    <property type="entry name" value="Glyco_hydro_77"/>
</dbReference>
<evidence type="ECO:0000256" key="7">
    <source>
        <dbReference type="ARBA" id="ARBA00023277"/>
    </source>
</evidence>
<evidence type="ECO:0000256" key="11">
    <source>
        <dbReference type="SAM" id="MobiDB-lite"/>
    </source>
</evidence>